<feature type="domain" description="PAS" evidence="7">
    <location>
        <begin position="209"/>
        <end position="262"/>
    </location>
</feature>
<dbReference type="Pfam" id="PF00989">
    <property type="entry name" value="PAS"/>
    <property type="match status" value="1"/>
</dbReference>
<dbReference type="InterPro" id="IPR013767">
    <property type="entry name" value="PAS_fold"/>
</dbReference>
<dbReference type="InterPro" id="IPR058031">
    <property type="entry name" value="AAA_lid_NorR"/>
</dbReference>
<dbReference type="AlphaFoldDB" id="A0A3M8DGK4"/>
<evidence type="ECO:0000259" key="6">
    <source>
        <dbReference type="PROSITE" id="PS50045"/>
    </source>
</evidence>
<dbReference type="SUPFAM" id="SSF159800">
    <property type="entry name" value="PrpR receptor domain-like"/>
    <property type="match status" value="1"/>
</dbReference>
<dbReference type="GO" id="GO:0006355">
    <property type="term" value="P:regulation of DNA-templated transcription"/>
    <property type="evidence" value="ECO:0007669"/>
    <property type="project" value="InterPro"/>
</dbReference>
<dbReference type="GO" id="GO:0043565">
    <property type="term" value="F:sequence-specific DNA binding"/>
    <property type="evidence" value="ECO:0007669"/>
    <property type="project" value="InterPro"/>
</dbReference>
<protein>
    <submittedName>
        <fullName evidence="8">PAS domain-containing protein</fullName>
    </submittedName>
</protein>
<dbReference type="FunFam" id="3.40.50.300:FF:000006">
    <property type="entry name" value="DNA-binding transcriptional regulator NtrC"/>
    <property type="match status" value="1"/>
</dbReference>
<keyword evidence="4" id="KW-0238">DNA-binding</keyword>
<sequence>MPYLLPGGNSMTTKIAIVGQGDFINLAKRVTAKLAHKLNVHLQLLEINQADTPGLVPSILSLIEKIDTDIIITGRFIEALLVGKTSIPIIHLHLTPSDILAAVNQAIPYSHRIAIAMAELADLRYDFSTLQDLLNIKLEYINYNTPPELQLKIREFSEKEGSVIGTGLAVRYAKQYGMHGTLIYTENSIVESIERALEIIHFKREEEKRNQAFLAIINSVRDGIIATDSRDEITIVNDSARQLLQLPAENLAGKDLTDAVSPLSLQELASEDEFQDKIIKFKQTRLNTTKSGIYQKDVKIGNVLTFQDMTHIQNIEQKYRLETEAKGQVARAHFADIISATPIMRQTLERAKRFSLTDSTILIIGETGTGKELLAQSIHNHSDRKPQPFVAINCAALPETLLESQLFGYEDGAFTGASKNGKKGLFEIAHNGTVFLDEINSISLHFQARLLRVLQEKEVVRVGGYKVIPINIRVVAATNEDLLPLVKAGKFRADLYYRLNVLKLQIPPLRDRLEDIPLLTKQFLRYQNIELYHHIEPCIEKLCAELQKYTYPGNIRELYNILERFSILCEPQKVQDYETCREIIWECMEDRSTDLGGSDQKLEFDLHESYRESLIAAERVIMTKYIDKYYGDKTMLASKLGMGRTTFYRKLKELGISY</sequence>
<dbReference type="Pfam" id="PF25601">
    <property type="entry name" value="AAA_lid_14"/>
    <property type="match status" value="1"/>
</dbReference>
<dbReference type="InterPro" id="IPR002078">
    <property type="entry name" value="Sigma_54_int"/>
</dbReference>
<dbReference type="PROSITE" id="PS00676">
    <property type="entry name" value="SIGMA54_INTERACT_2"/>
    <property type="match status" value="1"/>
</dbReference>
<dbReference type="Gene3D" id="3.40.50.300">
    <property type="entry name" value="P-loop containing nucleotide triphosphate hydrolases"/>
    <property type="match status" value="1"/>
</dbReference>
<keyword evidence="2" id="KW-0067">ATP-binding</keyword>
<dbReference type="InterPro" id="IPR000014">
    <property type="entry name" value="PAS"/>
</dbReference>
<dbReference type="GO" id="GO:0000156">
    <property type="term" value="F:phosphorelay response regulator activity"/>
    <property type="evidence" value="ECO:0007669"/>
    <property type="project" value="InterPro"/>
</dbReference>
<dbReference type="InterPro" id="IPR025662">
    <property type="entry name" value="Sigma_54_int_dom_ATP-bd_1"/>
</dbReference>
<name>A0A3M8DGK4_9BACL</name>
<evidence type="ECO:0000256" key="4">
    <source>
        <dbReference type="ARBA" id="ARBA00023125"/>
    </source>
</evidence>
<dbReference type="PANTHER" id="PTHR32071:SF121">
    <property type="entry name" value="SIGMA L-DEPENDENT TRANSCRIPTIONAL REGULATOR YQIR-RELATED"/>
    <property type="match status" value="1"/>
</dbReference>
<dbReference type="CDD" id="cd00130">
    <property type="entry name" value="PAS"/>
    <property type="match status" value="1"/>
</dbReference>
<gene>
    <name evidence="8" type="ORF">EDM59_11110</name>
</gene>
<evidence type="ECO:0000256" key="1">
    <source>
        <dbReference type="ARBA" id="ARBA00022741"/>
    </source>
</evidence>
<dbReference type="InterPro" id="IPR025943">
    <property type="entry name" value="Sigma_54_int_dom_ATP-bd_2"/>
</dbReference>
<dbReference type="PROSITE" id="PS50045">
    <property type="entry name" value="SIGMA54_INTERACT_4"/>
    <property type="match status" value="1"/>
</dbReference>
<evidence type="ECO:0000313" key="8">
    <source>
        <dbReference type="EMBL" id="RNB86709.1"/>
    </source>
</evidence>
<dbReference type="InterPro" id="IPR003593">
    <property type="entry name" value="AAA+_ATPase"/>
</dbReference>
<dbReference type="Gene3D" id="1.10.10.60">
    <property type="entry name" value="Homeodomain-like"/>
    <property type="match status" value="1"/>
</dbReference>
<dbReference type="SUPFAM" id="SSF55785">
    <property type="entry name" value="PYP-like sensor domain (PAS domain)"/>
    <property type="match status" value="1"/>
</dbReference>
<dbReference type="PANTHER" id="PTHR32071">
    <property type="entry name" value="TRANSCRIPTIONAL REGULATORY PROTEIN"/>
    <property type="match status" value="1"/>
</dbReference>
<dbReference type="SMART" id="SM00091">
    <property type="entry name" value="PAS"/>
    <property type="match status" value="1"/>
</dbReference>
<dbReference type="GO" id="GO:0005524">
    <property type="term" value="F:ATP binding"/>
    <property type="evidence" value="ECO:0007669"/>
    <property type="project" value="UniProtKB-KW"/>
</dbReference>
<dbReference type="InterPro" id="IPR027417">
    <property type="entry name" value="P-loop_NTPase"/>
</dbReference>
<keyword evidence="5" id="KW-0804">Transcription</keyword>
<dbReference type="Pfam" id="PF06506">
    <property type="entry name" value="PrpR_N"/>
    <property type="match status" value="1"/>
</dbReference>
<evidence type="ECO:0000256" key="5">
    <source>
        <dbReference type="ARBA" id="ARBA00023163"/>
    </source>
</evidence>
<keyword evidence="3" id="KW-0805">Transcription regulation</keyword>
<dbReference type="Gene3D" id="3.30.450.20">
    <property type="entry name" value="PAS domain"/>
    <property type="match status" value="1"/>
</dbReference>
<organism evidence="8 9">
    <name type="scientific">Brevibacillus nitrificans</name>
    <dbReference type="NCBI Taxonomy" id="651560"/>
    <lineage>
        <taxon>Bacteria</taxon>
        <taxon>Bacillati</taxon>
        <taxon>Bacillota</taxon>
        <taxon>Bacilli</taxon>
        <taxon>Bacillales</taxon>
        <taxon>Paenibacillaceae</taxon>
        <taxon>Brevibacillus</taxon>
    </lineage>
</organism>
<dbReference type="InterPro" id="IPR002197">
    <property type="entry name" value="HTH_Fis"/>
</dbReference>
<accession>A0A3M8DGK4</accession>
<proteinExistence type="predicted"/>
<dbReference type="PROSITE" id="PS50112">
    <property type="entry name" value="PAS"/>
    <property type="match status" value="1"/>
</dbReference>
<dbReference type="CDD" id="cd00009">
    <property type="entry name" value="AAA"/>
    <property type="match status" value="1"/>
</dbReference>
<dbReference type="EMBL" id="RHHU01000005">
    <property type="protein sequence ID" value="RNB86709.1"/>
    <property type="molecule type" value="Genomic_DNA"/>
</dbReference>
<dbReference type="Pfam" id="PF02954">
    <property type="entry name" value="HTH_8"/>
    <property type="match status" value="1"/>
</dbReference>
<keyword evidence="9" id="KW-1185">Reference proteome</keyword>
<keyword evidence="1" id="KW-0547">Nucleotide-binding</keyword>
<dbReference type="InterPro" id="IPR009057">
    <property type="entry name" value="Homeodomain-like_sf"/>
</dbReference>
<dbReference type="InterPro" id="IPR035965">
    <property type="entry name" value="PAS-like_dom_sf"/>
</dbReference>
<evidence type="ECO:0000259" key="7">
    <source>
        <dbReference type="PROSITE" id="PS50112"/>
    </source>
</evidence>
<comment type="caution">
    <text evidence="8">The sequence shown here is derived from an EMBL/GenBank/DDBJ whole genome shotgun (WGS) entry which is preliminary data.</text>
</comment>
<dbReference type="PROSITE" id="PS00688">
    <property type="entry name" value="SIGMA54_INTERACT_3"/>
    <property type="match status" value="1"/>
</dbReference>
<evidence type="ECO:0000256" key="3">
    <source>
        <dbReference type="ARBA" id="ARBA00023015"/>
    </source>
</evidence>
<dbReference type="Gene3D" id="1.10.8.60">
    <property type="match status" value="1"/>
</dbReference>
<dbReference type="SUPFAM" id="SSF52540">
    <property type="entry name" value="P-loop containing nucleoside triphosphate hydrolases"/>
    <property type="match status" value="1"/>
</dbReference>
<reference evidence="8 9" key="1">
    <citation type="submission" date="2018-10" db="EMBL/GenBank/DDBJ databases">
        <title>Phylogenomics of Brevibacillus.</title>
        <authorList>
            <person name="Dunlap C."/>
        </authorList>
    </citation>
    <scope>NUCLEOTIDE SEQUENCE [LARGE SCALE GENOMIC DNA]</scope>
    <source>
        <strain evidence="8 9">JCM 15774</strain>
    </source>
</reference>
<dbReference type="Pfam" id="PF00158">
    <property type="entry name" value="Sigma54_activat"/>
    <property type="match status" value="1"/>
</dbReference>
<evidence type="ECO:0000313" key="9">
    <source>
        <dbReference type="Proteomes" id="UP000269573"/>
    </source>
</evidence>
<dbReference type="InterPro" id="IPR010524">
    <property type="entry name" value="Sig_transdc_resp-reg_PrpR_N"/>
</dbReference>
<dbReference type="Gene3D" id="3.40.50.10660">
    <property type="entry name" value="PrpR receptor domain-like"/>
    <property type="match status" value="1"/>
</dbReference>
<dbReference type="PROSITE" id="PS00675">
    <property type="entry name" value="SIGMA54_INTERACT_1"/>
    <property type="match status" value="1"/>
</dbReference>
<dbReference type="InterPro" id="IPR025944">
    <property type="entry name" value="Sigma_54_int_dom_CS"/>
</dbReference>
<feature type="domain" description="Sigma-54 factor interaction" evidence="6">
    <location>
        <begin position="337"/>
        <end position="567"/>
    </location>
</feature>
<dbReference type="SMART" id="SM00382">
    <property type="entry name" value="AAA"/>
    <property type="match status" value="1"/>
</dbReference>
<evidence type="ECO:0000256" key="2">
    <source>
        <dbReference type="ARBA" id="ARBA00022840"/>
    </source>
</evidence>
<dbReference type="SUPFAM" id="SSF46689">
    <property type="entry name" value="Homeodomain-like"/>
    <property type="match status" value="1"/>
</dbReference>
<dbReference type="Proteomes" id="UP000269573">
    <property type="component" value="Unassembled WGS sequence"/>
</dbReference>